<proteinExistence type="predicted"/>
<dbReference type="NCBIfam" id="NF045650">
    <property type="entry name" value="CD1247_Nterm"/>
    <property type="match status" value="1"/>
</dbReference>
<gene>
    <name evidence="2" type="ORF">EDD72_10262</name>
</gene>
<keyword evidence="3" id="KW-1185">Reference proteome</keyword>
<reference evidence="2 3" key="1">
    <citation type="submission" date="2019-03" db="EMBL/GenBank/DDBJ databases">
        <title>Genomic Encyclopedia of Type Strains, Phase IV (KMG-IV): sequencing the most valuable type-strain genomes for metagenomic binning, comparative biology and taxonomic classification.</title>
        <authorList>
            <person name="Goeker M."/>
        </authorList>
    </citation>
    <scope>NUCLEOTIDE SEQUENCE [LARGE SCALE GENOMIC DNA]</scope>
    <source>
        <strain evidence="2 3">DSM 23802</strain>
    </source>
</reference>
<dbReference type="InterPro" id="IPR054688">
    <property type="entry name" value="CD1247_N"/>
</dbReference>
<dbReference type="RefSeq" id="WP_132766886.1">
    <property type="nucleotide sequence ID" value="NZ_SMAB01000002.1"/>
</dbReference>
<feature type="coiled-coil region" evidence="1">
    <location>
        <begin position="30"/>
        <end position="71"/>
    </location>
</feature>
<evidence type="ECO:0000256" key="1">
    <source>
        <dbReference type="SAM" id="Coils"/>
    </source>
</evidence>
<dbReference type="EMBL" id="SMAB01000002">
    <property type="protein sequence ID" value="TCS84022.1"/>
    <property type="molecule type" value="Genomic_DNA"/>
</dbReference>
<evidence type="ECO:0008006" key="4">
    <source>
        <dbReference type="Google" id="ProtNLM"/>
    </source>
</evidence>
<dbReference type="Proteomes" id="UP000295788">
    <property type="component" value="Unassembled WGS sequence"/>
</dbReference>
<name>A0A4R3KKJ4_9BACI</name>
<keyword evidence="1" id="KW-0175">Coiled coil</keyword>
<evidence type="ECO:0000313" key="2">
    <source>
        <dbReference type="EMBL" id="TCS84022.1"/>
    </source>
</evidence>
<comment type="caution">
    <text evidence="2">The sequence shown here is derived from an EMBL/GenBank/DDBJ whole genome shotgun (WGS) entry which is preliminary data.</text>
</comment>
<accession>A0A4R3KKJ4</accession>
<dbReference type="OrthoDB" id="2381377at2"/>
<protein>
    <recommendedName>
        <fullName evidence="4">AraC family transcriptional regulator</fullName>
    </recommendedName>
</protein>
<sequence length="147" mass="17135">MNRIQERISYLEGLAEGLDLYKNKPEGKFLEELMAVIKELNETLQHTTNRLAELEEYVEVIDEDLNDLEVDYYNEPDFDDIDDEDDEIDDEEIDDGIQYFEVECPSCHELIMVDQDFFEGEGPTDIVCPNCDHVFILNDEDSVTNVK</sequence>
<organism evidence="2 3">
    <name type="scientific">Tepidibacillus fermentans</name>
    <dbReference type="NCBI Taxonomy" id="1281767"/>
    <lineage>
        <taxon>Bacteria</taxon>
        <taxon>Bacillati</taxon>
        <taxon>Bacillota</taxon>
        <taxon>Bacilli</taxon>
        <taxon>Bacillales</taxon>
        <taxon>Bacillaceae</taxon>
        <taxon>Tepidibacillus</taxon>
    </lineage>
</organism>
<dbReference type="AlphaFoldDB" id="A0A4R3KKJ4"/>
<evidence type="ECO:0000313" key="3">
    <source>
        <dbReference type="Proteomes" id="UP000295788"/>
    </source>
</evidence>